<proteinExistence type="predicted"/>
<dbReference type="KEGG" id="cox:E0W60_29295"/>
<dbReference type="Proteomes" id="UP000295294">
    <property type="component" value="Plasmid unnamed1"/>
</dbReference>
<keyword evidence="1" id="KW-0614">Plasmid</keyword>
<evidence type="ECO:0000313" key="1">
    <source>
        <dbReference type="EMBL" id="QBY55209.1"/>
    </source>
</evidence>
<protein>
    <submittedName>
        <fullName evidence="1">Uncharacterized protein</fullName>
    </submittedName>
</protein>
<evidence type="ECO:0000313" key="2">
    <source>
        <dbReference type="Proteomes" id="UP000295294"/>
    </source>
</evidence>
<dbReference type="RefSeq" id="WP_135706494.1">
    <property type="nucleotide sequence ID" value="NZ_CP038636.1"/>
</dbReference>
<reference evidence="1 2" key="1">
    <citation type="submission" date="2019-03" db="EMBL/GenBank/DDBJ databases">
        <title>Efficiently degradation of phenoxyalkanoic acid herbicides by Cupriavidus oxalaticus strain X32.</title>
        <authorList>
            <person name="Sheng X."/>
        </authorList>
    </citation>
    <scope>NUCLEOTIDE SEQUENCE [LARGE SCALE GENOMIC DNA]</scope>
    <source>
        <strain evidence="1 2">X32</strain>
        <plasmid evidence="1 2">unnamed1</plasmid>
    </source>
</reference>
<name>A0A4P7LKC2_9BURK</name>
<dbReference type="AlphaFoldDB" id="A0A4P7LKC2"/>
<sequence length="77" mass="8253">MESLSVHEVVCAGKKSQWVVLVTQRCRPLRLGQVAAADALQVLSIHLERSDRHDSIALSGSNAASSVGDVLSVRMNV</sequence>
<organism evidence="1 2">
    <name type="scientific">Cupriavidus oxalaticus</name>
    <dbReference type="NCBI Taxonomy" id="96344"/>
    <lineage>
        <taxon>Bacteria</taxon>
        <taxon>Pseudomonadati</taxon>
        <taxon>Pseudomonadota</taxon>
        <taxon>Betaproteobacteria</taxon>
        <taxon>Burkholderiales</taxon>
        <taxon>Burkholderiaceae</taxon>
        <taxon>Cupriavidus</taxon>
    </lineage>
</organism>
<gene>
    <name evidence="1" type="ORF">E0W60_29295</name>
</gene>
<dbReference type="EMBL" id="CP038636">
    <property type="protein sequence ID" value="QBY55209.1"/>
    <property type="molecule type" value="Genomic_DNA"/>
</dbReference>
<geneLocation type="plasmid" evidence="1">
    <name>unnamed1</name>
</geneLocation>
<accession>A0A4P7LKC2</accession>